<sequence>MQTYRGDLATLRRSLPPGPYAMTIGNFDGVHAGHQYLLSQLFDRARSLSCPSLLLTFDPHPLFVLAPDSSFRMIMSRERQEEVLGELGLEILVSLAFDKALAAMAAKDFVSDVLRPLFHPALILVGEEFRFGAGRLGTLDTLSHELSSEGTQVIPLSPFMEEGHRISSSRIRKAVDQGEIEQANRLLTRPLEISGPVVRGEQRGRLLGFPTLNLIPPDHRLVPPPGVYATRTRVEGVLHDSATYIGTKPTFGTHRPVIETHLPGFSGDLYGVDHEVFFYHRVRGERSFPNVDALKAQIASDIDSSLRYLHDIVFEGSVRPL</sequence>
<keyword evidence="8 15" id="KW-0547">Nucleotide-binding</keyword>
<keyword evidence="5 15" id="KW-0288">FMN</keyword>
<dbReference type="InterPro" id="IPR014729">
    <property type="entry name" value="Rossmann-like_a/b/a_fold"/>
</dbReference>
<dbReference type="PIRSF" id="PIRSF004491">
    <property type="entry name" value="FAD_Synth"/>
    <property type="match status" value="1"/>
</dbReference>
<keyword evidence="10 15" id="KW-0274">FAD</keyword>
<keyword evidence="6 15" id="KW-0808">Transferase</keyword>
<evidence type="ECO:0000313" key="17">
    <source>
        <dbReference type="EMBL" id="EES53767.1"/>
    </source>
</evidence>
<dbReference type="SUPFAM" id="SSF82114">
    <property type="entry name" value="Riboflavin kinase-like"/>
    <property type="match status" value="1"/>
</dbReference>
<evidence type="ECO:0000256" key="7">
    <source>
        <dbReference type="ARBA" id="ARBA00022695"/>
    </source>
</evidence>
<proteinExistence type="inferred from homology"/>
<evidence type="ECO:0000256" key="12">
    <source>
        <dbReference type="ARBA" id="ARBA00023268"/>
    </source>
</evidence>
<dbReference type="AlphaFoldDB" id="C6HUG5"/>
<dbReference type="NCBIfam" id="TIGR00083">
    <property type="entry name" value="ribF"/>
    <property type="match status" value="1"/>
</dbReference>
<dbReference type="SUPFAM" id="SSF52374">
    <property type="entry name" value="Nucleotidylyl transferase"/>
    <property type="match status" value="1"/>
</dbReference>
<comment type="catalytic activity">
    <reaction evidence="14 15">
        <text>FMN + ATP + H(+) = FAD + diphosphate</text>
        <dbReference type="Rhea" id="RHEA:17237"/>
        <dbReference type="ChEBI" id="CHEBI:15378"/>
        <dbReference type="ChEBI" id="CHEBI:30616"/>
        <dbReference type="ChEBI" id="CHEBI:33019"/>
        <dbReference type="ChEBI" id="CHEBI:57692"/>
        <dbReference type="ChEBI" id="CHEBI:58210"/>
        <dbReference type="EC" id="2.7.7.2"/>
    </reaction>
</comment>
<protein>
    <recommendedName>
        <fullName evidence="15">Riboflavin biosynthesis protein</fullName>
    </recommendedName>
    <domain>
        <recommendedName>
            <fullName evidence="15">Riboflavin kinase</fullName>
            <ecNumber evidence="15">2.7.1.26</ecNumber>
        </recommendedName>
        <alternativeName>
            <fullName evidence="15">Flavokinase</fullName>
        </alternativeName>
    </domain>
    <domain>
        <recommendedName>
            <fullName evidence="15">FMN adenylyltransferase</fullName>
            <ecNumber evidence="15">2.7.7.2</ecNumber>
        </recommendedName>
        <alternativeName>
            <fullName evidence="15">FAD pyrophosphorylase</fullName>
        </alternativeName>
        <alternativeName>
            <fullName evidence="15">FAD synthase</fullName>
        </alternativeName>
    </domain>
</protein>
<dbReference type="GO" id="GO:0008531">
    <property type="term" value="F:riboflavin kinase activity"/>
    <property type="evidence" value="ECO:0007669"/>
    <property type="project" value="UniProtKB-UniRule"/>
</dbReference>
<dbReference type="PANTHER" id="PTHR22749">
    <property type="entry name" value="RIBOFLAVIN KINASE/FMN ADENYLYLTRANSFERASE"/>
    <property type="match status" value="1"/>
</dbReference>
<dbReference type="Gene3D" id="2.40.30.30">
    <property type="entry name" value="Riboflavin kinase-like"/>
    <property type="match status" value="1"/>
</dbReference>
<evidence type="ECO:0000256" key="9">
    <source>
        <dbReference type="ARBA" id="ARBA00022777"/>
    </source>
</evidence>
<dbReference type="GO" id="GO:0009231">
    <property type="term" value="P:riboflavin biosynthetic process"/>
    <property type="evidence" value="ECO:0007669"/>
    <property type="project" value="InterPro"/>
</dbReference>
<dbReference type="UniPathway" id="UPA00276">
    <property type="reaction ID" value="UER00406"/>
</dbReference>
<dbReference type="InterPro" id="IPR015865">
    <property type="entry name" value="Riboflavin_kinase_bac/euk"/>
</dbReference>
<evidence type="ECO:0000256" key="4">
    <source>
        <dbReference type="ARBA" id="ARBA00022630"/>
    </source>
</evidence>
<dbReference type="Proteomes" id="UP000009374">
    <property type="component" value="Unassembled WGS sequence"/>
</dbReference>
<evidence type="ECO:0000256" key="15">
    <source>
        <dbReference type="PIRNR" id="PIRNR004491"/>
    </source>
</evidence>
<dbReference type="GO" id="GO:0005524">
    <property type="term" value="F:ATP binding"/>
    <property type="evidence" value="ECO:0007669"/>
    <property type="project" value="UniProtKB-UniRule"/>
</dbReference>
<keyword evidence="11 15" id="KW-0067">ATP-binding</keyword>
<dbReference type="Pfam" id="PF06574">
    <property type="entry name" value="FAD_syn"/>
    <property type="match status" value="1"/>
</dbReference>
<dbReference type="EMBL" id="GG693855">
    <property type="protein sequence ID" value="EES53767.1"/>
    <property type="molecule type" value="Genomic_DNA"/>
</dbReference>
<evidence type="ECO:0000256" key="3">
    <source>
        <dbReference type="ARBA" id="ARBA00005201"/>
    </source>
</evidence>
<evidence type="ECO:0000256" key="2">
    <source>
        <dbReference type="ARBA" id="ARBA00004726"/>
    </source>
</evidence>
<dbReference type="SMART" id="SM00904">
    <property type="entry name" value="Flavokinase"/>
    <property type="match status" value="1"/>
</dbReference>
<dbReference type="CDD" id="cd02064">
    <property type="entry name" value="FAD_synthetase_N"/>
    <property type="match status" value="1"/>
</dbReference>
<dbReference type="EC" id="2.7.1.26" evidence="15"/>
<keyword evidence="4 15" id="KW-0285">Flavoprotein</keyword>
<keyword evidence="7 15" id="KW-0548">Nucleotidyltransferase</keyword>
<gene>
    <name evidence="17" type="ORF">UBAL3_57480023</name>
</gene>
<reference evidence="17 18" key="1">
    <citation type="journal article" date="2009" name="Appl. Environ. Microbiol.">
        <title>Community genomic and proteomic analyses of chemoautotrophic iron-oxidizing "Leptospirillum rubarum" (Group II) and "Leptospirillum ferrodiazotrophum" (Group III) bacteria in acid mine drainage biofilms.</title>
        <authorList>
            <person name="Goltsman D.S."/>
            <person name="Denef V.J."/>
            <person name="Singer S.W."/>
            <person name="VerBerkmoes N.C."/>
            <person name="Lefsrud M."/>
            <person name="Mueller R.S."/>
            <person name="Dick G.J."/>
            <person name="Sun C.L."/>
            <person name="Wheeler K.E."/>
            <person name="Zemla A."/>
            <person name="Baker B.J."/>
            <person name="Hauser L."/>
            <person name="Land M."/>
            <person name="Shah M.B."/>
            <person name="Thelen M.P."/>
            <person name="Hettich R.L."/>
            <person name="Banfield J.F."/>
        </authorList>
    </citation>
    <scope>NUCLEOTIDE SEQUENCE [LARGE SCALE GENOMIC DNA]</scope>
</reference>
<organism evidence="17 18">
    <name type="scientific">Leptospirillum ferrodiazotrophum</name>
    <dbReference type="NCBI Taxonomy" id="412449"/>
    <lineage>
        <taxon>Bacteria</taxon>
        <taxon>Pseudomonadati</taxon>
        <taxon>Nitrospirota</taxon>
        <taxon>Nitrospiria</taxon>
        <taxon>Nitrospirales</taxon>
        <taxon>Nitrospiraceae</taxon>
        <taxon>Leptospirillum</taxon>
    </lineage>
</organism>
<comment type="pathway">
    <text evidence="2 15">Cofactor biosynthesis; FAD biosynthesis; FAD from FMN: step 1/1.</text>
</comment>
<evidence type="ECO:0000259" key="16">
    <source>
        <dbReference type="SMART" id="SM00904"/>
    </source>
</evidence>
<dbReference type="InterPro" id="IPR023465">
    <property type="entry name" value="Riboflavin_kinase_dom_sf"/>
</dbReference>
<comment type="similarity">
    <text evidence="15">Belongs to the ribF family.</text>
</comment>
<comment type="catalytic activity">
    <reaction evidence="13 15">
        <text>riboflavin + ATP = FMN + ADP + H(+)</text>
        <dbReference type="Rhea" id="RHEA:14357"/>
        <dbReference type="ChEBI" id="CHEBI:15378"/>
        <dbReference type="ChEBI" id="CHEBI:30616"/>
        <dbReference type="ChEBI" id="CHEBI:57986"/>
        <dbReference type="ChEBI" id="CHEBI:58210"/>
        <dbReference type="ChEBI" id="CHEBI:456216"/>
        <dbReference type="EC" id="2.7.1.26"/>
    </reaction>
</comment>
<dbReference type="InterPro" id="IPR015864">
    <property type="entry name" value="FAD_synthase"/>
</dbReference>
<evidence type="ECO:0000256" key="11">
    <source>
        <dbReference type="ARBA" id="ARBA00022840"/>
    </source>
</evidence>
<accession>C6HUG5</accession>
<evidence type="ECO:0000256" key="8">
    <source>
        <dbReference type="ARBA" id="ARBA00022741"/>
    </source>
</evidence>
<dbReference type="Pfam" id="PF01687">
    <property type="entry name" value="Flavokinase"/>
    <property type="match status" value="1"/>
</dbReference>
<evidence type="ECO:0000256" key="6">
    <source>
        <dbReference type="ARBA" id="ARBA00022679"/>
    </source>
</evidence>
<evidence type="ECO:0000256" key="14">
    <source>
        <dbReference type="ARBA" id="ARBA00049494"/>
    </source>
</evidence>
<evidence type="ECO:0000256" key="10">
    <source>
        <dbReference type="ARBA" id="ARBA00022827"/>
    </source>
</evidence>
<evidence type="ECO:0000256" key="13">
    <source>
        <dbReference type="ARBA" id="ARBA00047880"/>
    </source>
</evidence>
<keyword evidence="18" id="KW-1185">Reference proteome</keyword>
<evidence type="ECO:0000256" key="5">
    <source>
        <dbReference type="ARBA" id="ARBA00022643"/>
    </source>
</evidence>
<dbReference type="PANTHER" id="PTHR22749:SF6">
    <property type="entry name" value="RIBOFLAVIN KINASE"/>
    <property type="match status" value="1"/>
</dbReference>
<dbReference type="FunFam" id="3.40.50.620:FF:000021">
    <property type="entry name" value="Riboflavin biosynthesis protein"/>
    <property type="match status" value="1"/>
</dbReference>
<dbReference type="InterPro" id="IPR023468">
    <property type="entry name" value="Riboflavin_kinase"/>
</dbReference>
<dbReference type="GO" id="GO:0003919">
    <property type="term" value="F:FMN adenylyltransferase activity"/>
    <property type="evidence" value="ECO:0007669"/>
    <property type="project" value="UniProtKB-UniRule"/>
</dbReference>
<evidence type="ECO:0000313" key="18">
    <source>
        <dbReference type="Proteomes" id="UP000009374"/>
    </source>
</evidence>
<name>C6HUG5_9BACT</name>
<dbReference type="GO" id="GO:0006747">
    <property type="term" value="P:FAD biosynthetic process"/>
    <property type="evidence" value="ECO:0007669"/>
    <property type="project" value="UniProtKB-UniRule"/>
</dbReference>
<dbReference type="Gene3D" id="3.40.50.620">
    <property type="entry name" value="HUPs"/>
    <property type="match status" value="1"/>
</dbReference>
<dbReference type="InterPro" id="IPR002606">
    <property type="entry name" value="Riboflavin_kinase_bac"/>
</dbReference>
<feature type="domain" description="Riboflavin kinase" evidence="16">
    <location>
        <begin position="186"/>
        <end position="310"/>
    </location>
</feature>
<dbReference type="EC" id="2.7.7.2" evidence="15"/>
<comment type="pathway">
    <text evidence="3 15">Cofactor biosynthesis; FMN biosynthesis; FMN from riboflavin (ATP route): step 1/1.</text>
</comment>
<keyword evidence="12" id="KW-0511">Multifunctional enzyme</keyword>
<dbReference type="UniPathway" id="UPA00277">
    <property type="reaction ID" value="UER00407"/>
</dbReference>
<evidence type="ECO:0000256" key="1">
    <source>
        <dbReference type="ARBA" id="ARBA00002121"/>
    </source>
</evidence>
<comment type="function">
    <text evidence="1">Catalyzes the phosphorylation of riboflavin to FMN followed by the adenylation of FMN to FAD.</text>
</comment>
<keyword evidence="9 15" id="KW-0418">Kinase</keyword>
<dbReference type="GO" id="GO:0009398">
    <property type="term" value="P:FMN biosynthetic process"/>
    <property type="evidence" value="ECO:0007669"/>
    <property type="project" value="UniProtKB-UniRule"/>
</dbReference>